<keyword evidence="5 7" id="KW-0288">FMN</keyword>
<dbReference type="RefSeq" id="WP_249318324.1">
    <property type="nucleotide sequence ID" value="NZ_JACRSN010000003.1"/>
</dbReference>
<keyword evidence="4 7" id="KW-0285">Flavoprotein</keyword>
<dbReference type="PROSITE" id="PS50902">
    <property type="entry name" value="FLAVODOXIN_LIKE"/>
    <property type="match status" value="1"/>
</dbReference>
<feature type="domain" description="Flavodoxin-like" evidence="8">
    <location>
        <begin position="3"/>
        <end position="139"/>
    </location>
</feature>
<dbReference type="InterPro" id="IPR010087">
    <property type="entry name" value="Flav_short"/>
</dbReference>
<dbReference type="Proteomes" id="UP000651482">
    <property type="component" value="Unassembled WGS sequence"/>
</dbReference>
<keyword evidence="10" id="KW-1185">Reference proteome</keyword>
<reference evidence="9" key="1">
    <citation type="submission" date="2020-08" db="EMBL/GenBank/DDBJ databases">
        <title>Genome public.</title>
        <authorList>
            <person name="Liu C."/>
            <person name="Sun Q."/>
        </authorList>
    </citation>
    <scope>NUCLEOTIDE SEQUENCE</scope>
    <source>
        <strain evidence="9">NSJ-40</strain>
    </source>
</reference>
<name>A0A926D7C0_9FIRM</name>
<evidence type="ECO:0000259" key="8">
    <source>
        <dbReference type="PROSITE" id="PS50902"/>
    </source>
</evidence>
<keyword evidence="3 7" id="KW-0813">Transport</keyword>
<comment type="function">
    <text evidence="7">Low-potential electron donor to a number of redox enzymes.</text>
</comment>
<evidence type="ECO:0000313" key="10">
    <source>
        <dbReference type="Proteomes" id="UP000651482"/>
    </source>
</evidence>
<evidence type="ECO:0000256" key="1">
    <source>
        <dbReference type="ARBA" id="ARBA00001917"/>
    </source>
</evidence>
<protein>
    <recommendedName>
        <fullName evidence="7">Flavodoxin</fullName>
    </recommendedName>
</protein>
<accession>A0A926D7C0</accession>
<comment type="caution">
    <text evidence="9">The sequence shown here is derived from an EMBL/GenBank/DDBJ whole genome shotgun (WGS) entry which is preliminary data.</text>
</comment>
<dbReference type="InterPro" id="IPR001226">
    <property type="entry name" value="Flavodoxin_CS"/>
</dbReference>
<evidence type="ECO:0000256" key="7">
    <source>
        <dbReference type="RuleBase" id="RU367037"/>
    </source>
</evidence>
<sequence>MKAAVVYWSGTGNTEAMANEVAQGCRAAGAEVAVLQASEFSADQMDTFDAVAFGCPSMGDEQLEESEFEPMFQSCEEKLSGKRIVLFGSYGWGDGAWMRDWEEACKAQGADLAADFVICNDAPDEDACAACRALGAALVG</sequence>
<dbReference type="InterPro" id="IPR008254">
    <property type="entry name" value="Flavodoxin/NO_synth"/>
</dbReference>
<gene>
    <name evidence="9" type="ORF">IAG03_03245</name>
</gene>
<dbReference type="GO" id="GO:0009055">
    <property type="term" value="F:electron transfer activity"/>
    <property type="evidence" value="ECO:0007669"/>
    <property type="project" value="UniProtKB-UniRule"/>
</dbReference>
<evidence type="ECO:0000256" key="6">
    <source>
        <dbReference type="ARBA" id="ARBA00022982"/>
    </source>
</evidence>
<dbReference type="PROSITE" id="PS00201">
    <property type="entry name" value="FLAVODOXIN"/>
    <property type="match status" value="1"/>
</dbReference>
<dbReference type="Gene3D" id="3.40.50.360">
    <property type="match status" value="1"/>
</dbReference>
<evidence type="ECO:0000313" key="9">
    <source>
        <dbReference type="EMBL" id="MBC8533033.1"/>
    </source>
</evidence>
<comment type="similarity">
    <text evidence="2 7">Belongs to the flavodoxin family.</text>
</comment>
<evidence type="ECO:0000256" key="4">
    <source>
        <dbReference type="ARBA" id="ARBA00022630"/>
    </source>
</evidence>
<dbReference type="GO" id="GO:0010181">
    <property type="term" value="F:FMN binding"/>
    <property type="evidence" value="ECO:0007669"/>
    <property type="project" value="UniProtKB-UniRule"/>
</dbReference>
<evidence type="ECO:0000256" key="3">
    <source>
        <dbReference type="ARBA" id="ARBA00022448"/>
    </source>
</evidence>
<keyword evidence="6 7" id="KW-0249">Electron transport</keyword>
<dbReference type="InterPro" id="IPR029039">
    <property type="entry name" value="Flavoprotein-like_sf"/>
</dbReference>
<dbReference type="AlphaFoldDB" id="A0A926D7C0"/>
<evidence type="ECO:0000256" key="2">
    <source>
        <dbReference type="ARBA" id="ARBA00005267"/>
    </source>
</evidence>
<comment type="cofactor">
    <cofactor evidence="1 7">
        <name>FMN</name>
        <dbReference type="ChEBI" id="CHEBI:58210"/>
    </cofactor>
</comment>
<dbReference type="SUPFAM" id="SSF52218">
    <property type="entry name" value="Flavoproteins"/>
    <property type="match status" value="1"/>
</dbReference>
<organism evidence="9 10">
    <name type="scientific">Yeguia hominis</name>
    <dbReference type="NCBI Taxonomy" id="2763662"/>
    <lineage>
        <taxon>Bacteria</taxon>
        <taxon>Bacillati</taxon>
        <taxon>Bacillota</taxon>
        <taxon>Clostridia</taxon>
        <taxon>Eubacteriales</taxon>
        <taxon>Yeguiaceae</taxon>
        <taxon>Yeguia</taxon>
    </lineage>
</organism>
<evidence type="ECO:0000256" key="5">
    <source>
        <dbReference type="ARBA" id="ARBA00022643"/>
    </source>
</evidence>
<dbReference type="Pfam" id="PF00258">
    <property type="entry name" value="Flavodoxin_1"/>
    <property type="match status" value="1"/>
</dbReference>
<dbReference type="EMBL" id="JACRSN010000003">
    <property type="protein sequence ID" value="MBC8533033.1"/>
    <property type="molecule type" value="Genomic_DNA"/>
</dbReference>
<dbReference type="NCBIfam" id="TIGR01753">
    <property type="entry name" value="flav_short"/>
    <property type="match status" value="1"/>
</dbReference>
<proteinExistence type="inferred from homology"/>
<dbReference type="GO" id="GO:0016651">
    <property type="term" value="F:oxidoreductase activity, acting on NAD(P)H"/>
    <property type="evidence" value="ECO:0007669"/>
    <property type="project" value="UniProtKB-ARBA"/>
</dbReference>